<dbReference type="Pfam" id="PF02632">
    <property type="entry name" value="BioY"/>
    <property type="match status" value="1"/>
</dbReference>
<feature type="non-terminal residue" evidence="2">
    <location>
        <position position="161"/>
    </location>
</feature>
<comment type="caution">
    <text evidence="2">The sequence shown here is derived from an EMBL/GenBank/DDBJ whole genome shotgun (WGS) entry which is preliminary data.</text>
</comment>
<dbReference type="PANTHER" id="PTHR34295">
    <property type="entry name" value="BIOTIN TRANSPORTER BIOY"/>
    <property type="match status" value="1"/>
</dbReference>
<keyword evidence="1" id="KW-0472">Membrane</keyword>
<dbReference type="GO" id="GO:0015225">
    <property type="term" value="F:biotin transmembrane transporter activity"/>
    <property type="evidence" value="ECO:0007669"/>
    <property type="project" value="InterPro"/>
</dbReference>
<evidence type="ECO:0000256" key="1">
    <source>
        <dbReference type="SAM" id="Phobius"/>
    </source>
</evidence>
<dbReference type="InterPro" id="IPR003784">
    <property type="entry name" value="BioY"/>
</dbReference>
<proteinExistence type="predicted"/>
<organism evidence="2">
    <name type="scientific">gut metagenome</name>
    <dbReference type="NCBI Taxonomy" id="749906"/>
    <lineage>
        <taxon>unclassified sequences</taxon>
        <taxon>metagenomes</taxon>
        <taxon>organismal metagenomes</taxon>
    </lineage>
</organism>
<dbReference type="GO" id="GO:0005886">
    <property type="term" value="C:plasma membrane"/>
    <property type="evidence" value="ECO:0007669"/>
    <property type="project" value="InterPro"/>
</dbReference>
<feature type="transmembrane region" description="Helical" evidence="1">
    <location>
        <begin position="87"/>
        <end position="106"/>
    </location>
</feature>
<feature type="transmembrane region" description="Helical" evidence="1">
    <location>
        <begin position="54"/>
        <end position="75"/>
    </location>
</feature>
<dbReference type="PANTHER" id="PTHR34295:SF1">
    <property type="entry name" value="BIOTIN TRANSPORTER BIOY"/>
    <property type="match status" value="1"/>
</dbReference>
<evidence type="ECO:0000313" key="2">
    <source>
        <dbReference type="EMBL" id="EJW92554.1"/>
    </source>
</evidence>
<reference evidence="2" key="1">
    <citation type="journal article" date="2012" name="PLoS ONE">
        <title>Gene sets for utilization of primary and secondary nutrition supplies in the distal gut of endangered iberian lynx.</title>
        <authorList>
            <person name="Alcaide M."/>
            <person name="Messina E."/>
            <person name="Richter M."/>
            <person name="Bargiela R."/>
            <person name="Peplies J."/>
            <person name="Huws S.A."/>
            <person name="Newbold C.J."/>
            <person name="Golyshin P.N."/>
            <person name="Simon M.A."/>
            <person name="Lopez G."/>
            <person name="Yakimov M.M."/>
            <person name="Ferrer M."/>
        </authorList>
    </citation>
    <scope>NUCLEOTIDE SEQUENCE</scope>
</reference>
<dbReference type="AlphaFoldDB" id="J9FZ06"/>
<protein>
    <submittedName>
        <fullName evidence="2">BioY protein</fullName>
    </submittedName>
</protein>
<dbReference type="PIRSF" id="PIRSF016661">
    <property type="entry name" value="BioY"/>
    <property type="match status" value="1"/>
</dbReference>
<dbReference type="Gene3D" id="1.10.1760.20">
    <property type="match status" value="1"/>
</dbReference>
<accession>J9FZ06</accession>
<keyword evidence="1" id="KW-1133">Transmembrane helix</keyword>
<dbReference type="EMBL" id="AMCI01007479">
    <property type="protein sequence ID" value="EJW92554.1"/>
    <property type="molecule type" value="Genomic_DNA"/>
</dbReference>
<keyword evidence="1" id="KW-0812">Transmembrane</keyword>
<sequence>MKRKSPVQNMVLTALFAALTAVLSQIMIPIGPVPFNLGVFAVYLAGTLLTPGNAAASMAVYWMLGALGLPVFAGFQGGPAALFGKTGGYVLGYLFIALFTSLAVHFSRSTGIILLAMAAGLACCYGFGTLWFMHLTGLDLSKALTLCVAPFVLPDAAKAAG</sequence>
<name>J9FZ06_9ZZZZ</name>
<gene>
    <name evidence="2" type="ORF">EVA_19339</name>
</gene>
<feature type="transmembrane region" description="Helical" evidence="1">
    <location>
        <begin position="112"/>
        <end position="133"/>
    </location>
</feature>